<evidence type="ECO:0000256" key="2">
    <source>
        <dbReference type="ARBA" id="ARBA00022692"/>
    </source>
</evidence>
<keyword evidence="5 10" id="KW-1133">Transmembrane helix</keyword>
<keyword evidence="8" id="KW-0458">Lysosome</keyword>
<dbReference type="GO" id="GO:0005886">
    <property type="term" value="C:plasma membrane"/>
    <property type="evidence" value="ECO:0007669"/>
    <property type="project" value="TreeGrafter"/>
</dbReference>
<keyword evidence="4" id="KW-0967">Endosome</keyword>
<gene>
    <name evidence="14 15" type="primary">CD68</name>
</gene>
<organism evidence="13 14">
    <name type="scientific">Geotrypetes seraphini</name>
    <name type="common">Gaboon caecilian</name>
    <name type="synonym">Caecilia seraphini</name>
    <dbReference type="NCBI Taxonomy" id="260995"/>
    <lineage>
        <taxon>Eukaryota</taxon>
        <taxon>Metazoa</taxon>
        <taxon>Chordata</taxon>
        <taxon>Craniata</taxon>
        <taxon>Vertebrata</taxon>
        <taxon>Euteleostomi</taxon>
        <taxon>Amphibia</taxon>
        <taxon>Gymnophiona</taxon>
        <taxon>Geotrypetes</taxon>
    </lineage>
</organism>
<dbReference type="GO" id="GO:0072594">
    <property type="term" value="P:establishment of protein localization to organelle"/>
    <property type="evidence" value="ECO:0007669"/>
    <property type="project" value="TreeGrafter"/>
</dbReference>
<reference evidence="14 15" key="1">
    <citation type="submission" date="2025-04" db="UniProtKB">
        <authorList>
            <consortium name="RefSeq"/>
        </authorList>
    </citation>
    <scope>IDENTIFICATION</scope>
</reference>
<evidence type="ECO:0000256" key="7">
    <source>
        <dbReference type="ARBA" id="ARBA00023180"/>
    </source>
</evidence>
<feature type="signal peptide" evidence="11">
    <location>
        <begin position="1"/>
        <end position="18"/>
    </location>
</feature>
<dbReference type="PRINTS" id="PR00336">
    <property type="entry name" value="LYSASSOCTDMP"/>
</dbReference>
<feature type="region of interest" description="Disordered" evidence="9">
    <location>
        <begin position="54"/>
        <end position="143"/>
    </location>
</feature>
<dbReference type="AlphaFoldDB" id="A0A6P8PVX4"/>
<dbReference type="Gene3D" id="2.40.160.110">
    <property type="match status" value="1"/>
</dbReference>
<keyword evidence="2 8" id="KW-0812">Transmembrane</keyword>
<evidence type="ECO:0000256" key="9">
    <source>
        <dbReference type="SAM" id="MobiDB-lite"/>
    </source>
</evidence>
<dbReference type="Pfam" id="PF01299">
    <property type="entry name" value="Lamp2-like_luminal"/>
    <property type="match status" value="1"/>
</dbReference>
<feature type="domain" description="Lysosome-associated membrane glycoprotein 2-like luminal" evidence="12">
    <location>
        <begin position="138"/>
        <end position="284"/>
    </location>
</feature>
<protein>
    <submittedName>
        <fullName evidence="14 15">Macrosialin isoform X1</fullName>
    </submittedName>
</protein>
<evidence type="ECO:0000256" key="3">
    <source>
        <dbReference type="ARBA" id="ARBA00022729"/>
    </source>
</evidence>
<dbReference type="RefSeq" id="XP_033778954.1">
    <property type="nucleotide sequence ID" value="XM_033923063.1"/>
</dbReference>
<comment type="similarity">
    <text evidence="8">Belongs to the LAMP family.</text>
</comment>
<evidence type="ECO:0000256" key="11">
    <source>
        <dbReference type="SAM" id="SignalP"/>
    </source>
</evidence>
<comment type="subcellular location">
    <subcellularLocation>
        <location evidence="1">Endosome membrane</location>
        <topology evidence="1">Single-pass type I membrane protein</topology>
    </subcellularLocation>
    <subcellularLocation>
        <location evidence="8">Lysosome membrane</location>
        <topology evidence="8">Single-pass type I membrane protein</topology>
    </subcellularLocation>
</comment>
<comment type="caution">
    <text evidence="8">Lacks conserved residue(s) required for the propagation of feature annotation.</text>
</comment>
<feature type="compositionally biased region" description="Low complexity" evidence="9">
    <location>
        <begin position="54"/>
        <end position="139"/>
    </location>
</feature>
<keyword evidence="7" id="KW-0325">Glycoprotein</keyword>
<dbReference type="PANTHER" id="PTHR11506:SF2">
    <property type="entry name" value="MACROSIALIN"/>
    <property type="match status" value="1"/>
</dbReference>
<dbReference type="RefSeq" id="XP_033778953.1">
    <property type="nucleotide sequence ID" value="XM_033923062.1"/>
</dbReference>
<evidence type="ECO:0000259" key="12">
    <source>
        <dbReference type="Pfam" id="PF01299"/>
    </source>
</evidence>
<dbReference type="PANTHER" id="PTHR11506">
    <property type="entry name" value="LYSOSOME-ASSOCIATED MEMBRANE GLYCOPROTEIN"/>
    <property type="match status" value="1"/>
</dbReference>
<dbReference type="OrthoDB" id="9428839at2759"/>
<dbReference type="GeneID" id="117349527"/>
<dbReference type="GO" id="GO:0031902">
    <property type="term" value="C:late endosome membrane"/>
    <property type="evidence" value="ECO:0007669"/>
    <property type="project" value="TreeGrafter"/>
</dbReference>
<feature type="transmembrane region" description="Helical" evidence="10">
    <location>
        <begin position="302"/>
        <end position="325"/>
    </location>
</feature>
<evidence type="ECO:0000313" key="13">
    <source>
        <dbReference type="Proteomes" id="UP000515159"/>
    </source>
</evidence>
<evidence type="ECO:0000256" key="5">
    <source>
        <dbReference type="ARBA" id="ARBA00022989"/>
    </source>
</evidence>
<name>A0A6P8PVX4_GEOSA</name>
<evidence type="ECO:0000256" key="1">
    <source>
        <dbReference type="ARBA" id="ARBA00004530"/>
    </source>
</evidence>
<proteinExistence type="inferred from homology"/>
<dbReference type="CTD" id="968"/>
<dbReference type="KEGG" id="gsh:117349527"/>
<dbReference type="PROSITE" id="PS51407">
    <property type="entry name" value="LAMP_3"/>
    <property type="match status" value="1"/>
</dbReference>
<accession>A0A6P8PVX4</accession>
<dbReference type="InterPro" id="IPR048528">
    <property type="entry name" value="Lamp2-like_luminal"/>
</dbReference>
<evidence type="ECO:0000256" key="6">
    <source>
        <dbReference type="ARBA" id="ARBA00023136"/>
    </source>
</evidence>
<evidence type="ECO:0000256" key="4">
    <source>
        <dbReference type="ARBA" id="ARBA00022753"/>
    </source>
</evidence>
<keyword evidence="3 11" id="KW-0732">Signal</keyword>
<evidence type="ECO:0000313" key="15">
    <source>
        <dbReference type="RefSeq" id="XP_033778954.1"/>
    </source>
</evidence>
<dbReference type="InterPro" id="IPR002000">
    <property type="entry name" value="Lysosome-assoc_membr_glycop"/>
</dbReference>
<dbReference type="Proteomes" id="UP000515159">
    <property type="component" value="Chromosome 16"/>
</dbReference>
<evidence type="ECO:0000313" key="14">
    <source>
        <dbReference type="RefSeq" id="XP_033778953.1"/>
    </source>
</evidence>
<sequence>MKTFLLLCILIQTGLSSAQMDQQCCPHKKSATLIPAFTITPTTSALITNHTTVHPTTHHTSAPPTNHTTAPPTNHTTAPPTNHTTAPPTNHTTAPPTNHTTAPPTNHTTAPPTNHTTAPPANHTTASPTSTPAPTTNPNVGDYNVSTGSDTCLRVIMGIKLRVQYNTTSQQWGTFVVPVPPLTTASGNCTNQTATLRLSFPEGYLLFTFQKNTTRKVFYLSRVQISLDYSFSETSNTHINAENSSLQEYETPLGRSYTCKDTKINVSKIVIFEAIQEQVQAFSLNKGQFGEANQCTADTVNMVLPIAISVILIVLIAVVIIAYLVSRKRARSGYQTL</sequence>
<feature type="chain" id="PRO_5044653952" evidence="11">
    <location>
        <begin position="19"/>
        <end position="337"/>
    </location>
</feature>
<evidence type="ECO:0000256" key="8">
    <source>
        <dbReference type="PROSITE-ProRule" id="PRU00740"/>
    </source>
</evidence>
<keyword evidence="13" id="KW-1185">Reference proteome</keyword>
<dbReference type="GO" id="GO:0005765">
    <property type="term" value="C:lysosomal membrane"/>
    <property type="evidence" value="ECO:0007669"/>
    <property type="project" value="UniProtKB-SubCell"/>
</dbReference>
<evidence type="ECO:0000256" key="10">
    <source>
        <dbReference type="SAM" id="Phobius"/>
    </source>
</evidence>
<keyword evidence="6 8" id="KW-0472">Membrane</keyword>